<dbReference type="CDD" id="cd00158">
    <property type="entry name" value="RHOD"/>
    <property type="match status" value="1"/>
</dbReference>
<protein>
    <submittedName>
        <fullName evidence="2">Rhodanese-like domain-containing protein</fullName>
    </submittedName>
</protein>
<dbReference type="InterPro" id="IPR036873">
    <property type="entry name" value="Rhodanese-like_dom_sf"/>
</dbReference>
<dbReference type="SMART" id="SM00450">
    <property type="entry name" value="RHOD"/>
    <property type="match status" value="1"/>
</dbReference>
<reference evidence="2 3" key="1">
    <citation type="submission" date="2021-09" db="EMBL/GenBank/DDBJ databases">
        <title>Whole genome sequence of Nocardioides sp. GBK3QG-3.</title>
        <authorList>
            <person name="Tuo L."/>
        </authorList>
    </citation>
    <scope>NUCLEOTIDE SEQUENCE [LARGE SCALE GENOMIC DNA]</scope>
    <source>
        <strain evidence="2 3">GBK3QG-3</strain>
    </source>
</reference>
<proteinExistence type="predicted"/>
<accession>A0ABS7UEA6</accession>
<dbReference type="EMBL" id="JAIQZJ010000008">
    <property type="protein sequence ID" value="MBZ5739329.1"/>
    <property type="molecule type" value="Genomic_DNA"/>
</dbReference>
<gene>
    <name evidence="2" type="ORF">K8U61_14235</name>
</gene>
<dbReference type="SUPFAM" id="SSF52821">
    <property type="entry name" value="Rhodanese/Cell cycle control phosphatase"/>
    <property type="match status" value="1"/>
</dbReference>
<dbReference type="Gene3D" id="3.40.250.10">
    <property type="entry name" value="Rhodanese-like domain"/>
    <property type="match status" value="1"/>
</dbReference>
<evidence type="ECO:0000259" key="1">
    <source>
        <dbReference type="SMART" id="SM00450"/>
    </source>
</evidence>
<dbReference type="PANTHER" id="PTHR43031:SF1">
    <property type="entry name" value="PYRIDINE NUCLEOTIDE-DISULPHIDE OXIDOREDUCTASE"/>
    <property type="match status" value="1"/>
</dbReference>
<dbReference type="Proteomes" id="UP000780875">
    <property type="component" value="Unassembled WGS sequence"/>
</dbReference>
<evidence type="ECO:0000313" key="3">
    <source>
        <dbReference type="Proteomes" id="UP000780875"/>
    </source>
</evidence>
<comment type="caution">
    <text evidence="2">The sequence shown here is derived from an EMBL/GenBank/DDBJ whole genome shotgun (WGS) entry which is preliminary data.</text>
</comment>
<dbReference type="Pfam" id="PF00581">
    <property type="entry name" value="Rhodanese"/>
    <property type="match status" value="1"/>
</dbReference>
<feature type="domain" description="Rhodanese" evidence="1">
    <location>
        <begin position="3"/>
        <end position="97"/>
    </location>
</feature>
<dbReference type="InterPro" id="IPR001763">
    <property type="entry name" value="Rhodanese-like_dom"/>
</dbReference>
<dbReference type="PANTHER" id="PTHR43031">
    <property type="entry name" value="FAD-DEPENDENT OXIDOREDUCTASE"/>
    <property type="match status" value="1"/>
</dbReference>
<evidence type="ECO:0000313" key="2">
    <source>
        <dbReference type="EMBL" id="MBZ5739329.1"/>
    </source>
</evidence>
<name>A0ABS7UEA6_9ACTN</name>
<keyword evidence="3" id="KW-1185">Reference proteome</keyword>
<dbReference type="InterPro" id="IPR050229">
    <property type="entry name" value="GlpE_sulfurtransferase"/>
</dbReference>
<sequence length="109" mass="11664">MIPTVSIAQVPDPLPEGLVVLDVREPDEWAHGHIEGALHVPLSLLPVRLAELPTEQTLVVCKVGGRSGQAVMWLQQQGYDVVNLAGGMLDWEAAGRPMVSDTGQPPVVI</sequence>
<organism evidence="2 3">
    <name type="scientific">Nocardioides mangrovi</name>
    <dbReference type="NCBI Taxonomy" id="2874580"/>
    <lineage>
        <taxon>Bacteria</taxon>
        <taxon>Bacillati</taxon>
        <taxon>Actinomycetota</taxon>
        <taxon>Actinomycetes</taxon>
        <taxon>Propionibacteriales</taxon>
        <taxon>Nocardioidaceae</taxon>
        <taxon>Nocardioides</taxon>
    </lineage>
</organism>